<evidence type="ECO:0000256" key="9">
    <source>
        <dbReference type="ARBA" id="ARBA00031636"/>
    </source>
</evidence>
<dbReference type="PANTHER" id="PTHR43298">
    <property type="entry name" value="MULTIDRUG RESISTANCE PROTEIN NORM-RELATED"/>
    <property type="match status" value="1"/>
</dbReference>
<dbReference type="InterPro" id="IPR050222">
    <property type="entry name" value="MATE_MdtK"/>
</dbReference>
<keyword evidence="4" id="KW-1003">Cell membrane</keyword>
<evidence type="ECO:0000256" key="4">
    <source>
        <dbReference type="ARBA" id="ARBA00022475"/>
    </source>
</evidence>
<dbReference type="RefSeq" id="WP_011413473.1">
    <property type="nucleotide sequence ID" value="NC_007722.1"/>
</dbReference>
<evidence type="ECO:0000256" key="10">
    <source>
        <dbReference type="SAM" id="Phobius"/>
    </source>
</evidence>
<dbReference type="AlphaFoldDB" id="Q2NCJ4"/>
<keyword evidence="7" id="KW-0406">Ion transport</keyword>
<reference evidence="12" key="1">
    <citation type="journal article" date="2009" name="J. Bacteriol.">
        <title>Complete genome sequence of Erythrobacter litoralis HTCC2594.</title>
        <authorList>
            <person name="Oh H.M."/>
            <person name="Giovannoni S.J."/>
            <person name="Ferriera S."/>
            <person name="Johnson J."/>
            <person name="Cho J.C."/>
        </authorList>
    </citation>
    <scope>NUCLEOTIDE SEQUENCE [LARGE SCALE GENOMIC DNA]</scope>
    <source>
        <strain evidence="12">HTCC2594</strain>
    </source>
</reference>
<evidence type="ECO:0000256" key="8">
    <source>
        <dbReference type="ARBA" id="ARBA00023136"/>
    </source>
</evidence>
<dbReference type="OrthoDB" id="9806302at2"/>
<feature type="transmembrane region" description="Helical" evidence="10">
    <location>
        <begin position="388"/>
        <end position="409"/>
    </location>
</feature>
<feature type="transmembrane region" description="Helical" evidence="10">
    <location>
        <begin position="134"/>
        <end position="158"/>
    </location>
</feature>
<dbReference type="InterPro" id="IPR048279">
    <property type="entry name" value="MdtK-like"/>
</dbReference>
<evidence type="ECO:0000256" key="5">
    <source>
        <dbReference type="ARBA" id="ARBA00022692"/>
    </source>
</evidence>
<accession>Q2NCJ4</accession>
<feature type="transmembrane region" description="Helical" evidence="10">
    <location>
        <begin position="421"/>
        <end position="444"/>
    </location>
</feature>
<feature type="transmembrane region" description="Helical" evidence="10">
    <location>
        <begin position="288"/>
        <end position="309"/>
    </location>
</feature>
<dbReference type="CDD" id="cd13148">
    <property type="entry name" value="MATE_like_3"/>
    <property type="match status" value="1"/>
</dbReference>
<dbReference type="InterPro" id="IPR002528">
    <property type="entry name" value="MATE_fam"/>
</dbReference>
<evidence type="ECO:0000256" key="7">
    <source>
        <dbReference type="ARBA" id="ARBA00023065"/>
    </source>
</evidence>
<dbReference type="Pfam" id="PF01554">
    <property type="entry name" value="MatE"/>
    <property type="match status" value="2"/>
</dbReference>
<protein>
    <recommendedName>
        <fullName evidence="9">Multidrug-efflux transporter</fullName>
    </recommendedName>
</protein>
<name>Q2NCJ4_ERYLH</name>
<evidence type="ECO:0000256" key="6">
    <source>
        <dbReference type="ARBA" id="ARBA00022989"/>
    </source>
</evidence>
<feature type="transmembrane region" description="Helical" evidence="10">
    <location>
        <begin position="95"/>
        <end position="114"/>
    </location>
</feature>
<feature type="transmembrane region" description="Helical" evidence="10">
    <location>
        <begin position="197"/>
        <end position="219"/>
    </location>
</feature>
<dbReference type="PANTHER" id="PTHR43298:SF2">
    <property type="entry name" value="FMN_FAD EXPORTER YEEO-RELATED"/>
    <property type="match status" value="1"/>
</dbReference>
<evidence type="ECO:0000313" key="11">
    <source>
        <dbReference type="EMBL" id="ABC62597.1"/>
    </source>
</evidence>
<keyword evidence="3" id="KW-0050">Antiport</keyword>
<feature type="transmembrane region" description="Helical" evidence="10">
    <location>
        <begin position="65"/>
        <end position="83"/>
    </location>
</feature>
<dbReference type="STRING" id="314225.ELI_02525"/>
<dbReference type="GO" id="GO:0042910">
    <property type="term" value="F:xenobiotic transmembrane transporter activity"/>
    <property type="evidence" value="ECO:0007669"/>
    <property type="project" value="InterPro"/>
</dbReference>
<feature type="transmembrane region" description="Helical" evidence="10">
    <location>
        <begin position="239"/>
        <end position="268"/>
    </location>
</feature>
<dbReference type="KEGG" id="eli:ELI_02525"/>
<gene>
    <name evidence="11" type="ordered locus">ELI_02525</name>
</gene>
<keyword evidence="6 10" id="KW-1133">Transmembrane helix</keyword>
<dbReference type="EMBL" id="CP000157">
    <property type="protein sequence ID" value="ABC62597.1"/>
    <property type="molecule type" value="Genomic_DNA"/>
</dbReference>
<evidence type="ECO:0000256" key="2">
    <source>
        <dbReference type="ARBA" id="ARBA00022448"/>
    </source>
</evidence>
<dbReference type="Proteomes" id="UP000008808">
    <property type="component" value="Chromosome"/>
</dbReference>
<comment type="subcellular location">
    <subcellularLocation>
        <location evidence="1">Cell inner membrane</location>
        <topology evidence="1">Multi-pass membrane protein</topology>
    </subcellularLocation>
</comment>
<dbReference type="PIRSF" id="PIRSF006603">
    <property type="entry name" value="DinF"/>
    <property type="match status" value="1"/>
</dbReference>
<dbReference type="NCBIfam" id="TIGR00797">
    <property type="entry name" value="matE"/>
    <property type="match status" value="1"/>
</dbReference>
<keyword evidence="5 10" id="KW-0812">Transmembrane</keyword>
<keyword evidence="2" id="KW-0813">Transport</keyword>
<evidence type="ECO:0000313" key="12">
    <source>
        <dbReference type="Proteomes" id="UP000008808"/>
    </source>
</evidence>
<dbReference type="GO" id="GO:0005886">
    <property type="term" value="C:plasma membrane"/>
    <property type="evidence" value="ECO:0007669"/>
    <property type="project" value="UniProtKB-SubCell"/>
</dbReference>
<keyword evidence="8 10" id="KW-0472">Membrane</keyword>
<feature type="transmembrane region" description="Helical" evidence="10">
    <location>
        <begin position="361"/>
        <end position="381"/>
    </location>
</feature>
<dbReference type="GO" id="GO:0015297">
    <property type="term" value="F:antiporter activity"/>
    <property type="evidence" value="ECO:0007669"/>
    <property type="project" value="UniProtKB-KW"/>
</dbReference>
<dbReference type="GO" id="GO:0006811">
    <property type="term" value="P:monoatomic ion transport"/>
    <property type="evidence" value="ECO:0007669"/>
    <property type="project" value="UniProtKB-KW"/>
</dbReference>
<keyword evidence="12" id="KW-1185">Reference proteome</keyword>
<sequence>MDVRTRLFLTDPPGPLLVRMATPNSLAFMIQSFVSLGEVWIIGQLGTVSLAAIALSFPLLMLTQAMAGGAVGGAVTSSIARALGRGDSEAANRLIWHALAICAGGSALFLLLFLAAGESLLRFLGGSGIILGQAASYCLILFSGGLFLWLLGVTGAVFRGMGDMKTPAALMVLGAFVQVPLTAVLVLGLLGAPRLGIAGAAVSAVATGFLVSTVMLFLLTRPGRIIRLERGALVFERRLFRDIFAVAAPASLSPLLTILIILSLTAMIARFGEAALAGYGIGSRIEFLLIPLVFGIGAAMTSLVGLAIGAGDIARAERIGWTGGAMAAALAGVVGALLTLFPDRFIGAFTQDPEAFAAARSYVRIVGPFYAFQGLGLALYFASQGAGYMFWPVAATIARVALALGGGWWLGFRLECGLDGIYIAAAAAMAIYGLMMAGSVKLGAWRE</sequence>
<feature type="transmembrane region" description="Helical" evidence="10">
    <location>
        <begin position="39"/>
        <end position="59"/>
    </location>
</feature>
<evidence type="ECO:0000256" key="3">
    <source>
        <dbReference type="ARBA" id="ARBA00022449"/>
    </source>
</evidence>
<dbReference type="HOGENOM" id="CLU_012893_5_3_5"/>
<feature type="transmembrane region" description="Helical" evidence="10">
    <location>
        <begin position="321"/>
        <end position="341"/>
    </location>
</feature>
<organism evidence="11 12">
    <name type="scientific">Erythrobacter litoralis (strain HTCC2594)</name>
    <dbReference type="NCBI Taxonomy" id="314225"/>
    <lineage>
        <taxon>Bacteria</taxon>
        <taxon>Pseudomonadati</taxon>
        <taxon>Pseudomonadota</taxon>
        <taxon>Alphaproteobacteria</taxon>
        <taxon>Sphingomonadales</taxon>
        <taxon>Erythrobacteraceae</taxon>
        <taxon>Erythrobacter/Porphyrobacter group</taxon>
        <taxon>Erythrobacter</taxon>
    </lineage>
</organism>
<feature type="transmembrane region" description="Helical" evidence="10">
    <location>
        <begin position="170"/>
        <end position="191"/>
    </location>
</feature>
<dbReference type="eggNOG" id="COG0534">
    <property type="taxonomic scope" value="Bacteria"/>
</dbReference>
<evidence type="ECO:0000256" key="1">
    <source>
        <dbReference type="ARBA" id="ARBA00004429"/>
    </source>
</evidence>
<proteinExistence type="predicted"/>